<dbReference type="Proteomes" id="UP000009026">
    <property type="component" value="Chromosome"/>
</dbReference>
<evidence type="ECO:0000259" key="1">
    <source>
        <dbReference type="PROSITE" id="PS50851"/>
    </source>
</evidence>
<reference evidence="2 3" key="1">
    <citation type="journal article" date="2016" name="PLoS ONE">
        <title>Complete Genome Sequence and Comparative Genomics of a Novel Myxobacterium Myxococcus hansupus.</title>
        <authorList>
            <person name="Sharma G."/>
            <person name="Narwani T."/>
            <person name="Subramanian S."/>
        </authorList>
    </citation>
    <scope>NUCLEOTIDE SEQUENCE [LARGE SCALE GENOMIC DNA]</scope>
    <source>
        <strain evidence="3">mixupus</strain>
    </source>
</reference>
<dbReference type="PANTHER" id="PTHR22617:SF23">
    <property type="entry name" value="CHEMOTAXIS PROTEIN CHEW"/>
    <property type="match status" value="1"/>
</dbReference>
<dbReference type="InterPro" id="IPR002545">
    <property type="entry name" value="CheW-lke_dom"/>
</dbReference>
<protein>
    <submittedName>
        <fullName evidence="2">Positive regulator of CheA protein activity (CheW)</fullName>
    </submittedName>
</protein>
<dbReference type="eggNOG" id="COG0835">
    <property type="taxonomic scope" value="Bacteria"/>
</dbReference>
<dbReference type="GO" id="GO:0007165">
    <property type="term" value="P:signal transduction"/>
    <property type="evidence" value="ECO:0007669"/>
    <property type="project" value="InterPro"/>
</dbReference>
<dbReference type="RefSeq" id="WP_002633677.1">
    <property type="nucleotide sequence ID" value="NZ_CP012109.1"/>
</dbReference>
<dbReference type="KEGG" id="mym:A176_007607"/>
<dbReference type="GO" id="GO:0006935">
    <property type="term" value="P:chemotaxis"/>
    <property type="evidence" value="ECO:0007669"/>
    <property type="project" value="InterPro"/>
</dbReference>
<dbReference type="PANTHER" id="PTHR22617">
    <property type="entry name" value="CHEMOTAXIS SENSOR HISTIDINE KINASE-RELATED"/>
    <property type="match status" value="1"/>
</dbReference>
<dbReference type="STRING" id="1297742.A176_007607"/>
<gene>
    <name evidence="2" type="ORF">A176_007607</name>
</gene>
<dbReference type="SMART" id="SM00260">
    <property type="entry name" value="CheW"/>
    <property type="match status" value="1"/>
</dbReference>
<dbReference type="OrthoDB" id="5513186at2"/>
<evidence type="ECO:0000313" key="3">
    <source>
        <dbReference type="Proteomes" id="UP000009026"/>
    </source>
</evidence>
<feature type="domain" description="CheW-like" evidence="1">
    <location>
        <begin position="58"/>
        <end position="193"/>
    </location>
</feature>
<dbReference type="PROSITE" id="PS50851">
    <property type="entry name" value="CHEW"/>
    <property type="match status" value="1"/>
</dbReference>
<dbReference type="InterPro" id="IPR036061">
    <property type="entry name" value="CheW-like_dom_sf"/>
</dbReference>
<sequence length="203" mass="21546">MPGSGEIDWATTRARLAKLAELEKEQGTLTPEEASALLDARARALAREPKPEVDPGTLREVVRFKAAGQRYALESRFVLEVVRAPELVTLPGAPPALRGLTLMHGEVLPVVELAPLFGRAPSDTPGPLLVVGTHRAELGLRTEEVEEVTVLAGNTLLEPPSTLDDVAGSLVSAADRDGTLVLEGDALLSDSRLMFDLSDEGAV</sequence>
<dbReference type="Gene3D" id="2.40.50.180">
    <property type="entry name" value="CheA-289, Domain 4"/>
    <property type="match status" value="1"/>
</dbReference>
<accession>A0A0H4XAJ5</accession>
<dbReference type="PATRIC" id="fig|1297742.4.peg.7738"/>
<dbReference type="SUPFAM" id="SSF50341">
    <property type="entry name" value="CheW-like"/>
    <property type="match status" value="1"/>
</dbReference>
<dbReference type="AlphaFoldDB" id="A0A0H4XAJ5"/>
<evidence type="ECO:0000313" key="2">
    <source>
        <dbReference type="EMBL" id="AKQ70695.1"/>
    </source>
</evidence>
<dbReference type="InterPro" id="IPR039315">
    <property type="entry name" value="CheW"/>
</dbReference>
<dbReference type="EMBL" id="CP012109">
    <property type="protein sequence ID" value="AKQ70695.1"/>
    <property type="molecule type" value="Genomic_DNA"/>
</dbReference>
<proteinExistence type="predicted"/>
<keyword evidence="3" id="KW-1185">Reference proteome</keyword>
<name>A0A0H4XAJ5_9BACT</name>
<dbReference type="GO" id="GO:0005829">
    <property type="term" value="C:cytosol"/>
    <property type="evidence" value="ECO:0007669"/>
    <property type="project" value="TreeGrafter"/>
</dbReference>
<dbReference type="Pfam" id="PF01584">
    <property type="entry name" value="CheW"/>
    <property type="match status" value="1"/>
</dbReference>
<dbReference type="Gene3D" id="2.30.30.40">
    <property type="entry name" value="SH3 Domains"/>
    <property type="match status" value="1"/>
</dbReference>
<organism evidence="2 3">
    <name type="scientific">Pseudomyxococcus hansupus</name>
    <dbReference type="NCBI Taxonomy" id="1297742"/>
    <lineage>
        <taxon>Bacteria</taxon>
        <taxon>Pseudomonadati</taxon>
        <taxon>Myxococcota</taxon>
        <taxon>Myxococcia</taxon>
        <taxon>Myxococcales</taxon>
        <taxon>Cystobacterineae</taxon>
        <taxon>Myxococcaceae</taxon>
        <taxon>Pseudomyxococcus</taxon>
    </lineage>
</organism>